<protein>
    <submittedName>
        <fullName evidence="2">Uncharacterized protein</fullName>
    </submittedName>
</protein>
<sequence length="103" mass="11357">MGTGMRTARLESEREGDGGGDGGGRKPGEQENKRKRIKLRAFRIGPVLGFGYSWGCGGMGFPGRIVGLGARADIFKVFFGEPFRGSIRIMERSRRECESYCSF</sequence>
<proteinExistence type="predicted"/>
<evidence type="ECO:0000256" key="1">
    <source>
        <dbReference type="SAM" id="MobiDB-lite"/>
    </source>
</evidence>
<gene>
    <name evidence="2" type="ORF">GWI33_005643</name>
</gene>
<evidence type="ECO:0000313" key="3">
    <source>
        <dbReference type="Proteomes" id="UP000625711"/>
    </source>
</evidence>
<dbReference type="AlphaFoldDB" id="A0A834IVQ4"/>
<name>A0A834IVQ4_RHYFE</name>
<dbReference type="EMBL" id="JAACXV010000278">
    <property type="protein sequence ID" value="KAF7280677.1"/>
    <property type="molecule type" value="Genomic_DNA"/>
</dbReference>
<organism evidence="2 3">
    <name type="scientific">Rhynchophorus ferrugineus</name>
    <name type="common">Red palm weevil</name>
    <name type="synonym">Curculio ferrugineus</name>
    <dbReference type="NCBI Taxonomy" id="354439"/>
    <lineage>
        <taxon>Eukaryota</taxon>
        <taxon>Metazoa</taxon>
        <taxon>Ecdysozoa</taxon>
        <taxon>Arthropoda</taxon>
        <taxon>Hexapoda</taxon>
        <taxon>Insecta</taxon>
        <taxon>Pterygota</taxon>
        <taxon>Neoptera</taxon>
        <taxon>Endopterygota</taxon>
        <taxon>Coleoptera</taxon>
        <taxon>Polyphaga</taxon>
        <taxon>Cucujiformia</taxon>
        <taxon>Curculionidae</taxon>
        <taxon>Dryophthorinae</taxon>
        <taxon>Rhynchophorus</taxon>
    </lineage>
</organism>
<reference evidence="2" key="1">
    <citation type="submission" date="2020-08" db="EMBL/GenBank/DDBJ databases">
        <title>Genome sequencing and assembly of the red palm weevil Rhynchophorus ferrugineus.</title>
        <authorList>
            <person name="Dias G.B."/>
            <person name="Bergman C.M."/>
            <person name="Manee M."/>
        </authorList>
    </citation>
    <scope>NUCLEOTIDE SEQUENCE</scope>
    <source>
        <strain evidence="2">AA-2017</strain>
        <tissue evidence="2">Whole larva</tissue>
    </source>
</reference>
<keyword evidence="3" id="KW-1185">Reference proteome</keyword>
<dbReference type="Proteomes" id="UP000625711">
    <property type="component" value="Unassembled WGS sequence"/>
</dbReference>
<feature type="compositionally biased region" description="Basic and acidic residues" evidence="1">
    <location>
        <begin position="8"/>
        <end position="32"/>
    </location>
</feature>
<feature type="region of interest" description="Disordered" evidence="1">
    <location>
        <begin position="1"/>
        <end position="35"/>
    </location>
</feature>
<accession>A0A834IVQ4</accession>
<comment type="caution">
    <text evidence="2">The sequence shown here is derived from an EMBL/GenBank/DDBJ whole genome shotgun (WGS) entry which is preliminary data.</text>
</comment>
<evidence type="ECO:0000313" key="2">
    <source>
        <dbReference type="EMBL" id="KAF7280677.1"/>
    </source>
</evidence>